<proteinExistence type="predicted"/>
<organism evidence="2 3">
    <name type="scientific">Bradyrhizobium aeschynomenes</name>
    <dbReference type="NCBI Taxonomy" id="2734909"/>
    <lineage>
        <taxon>Bacteria</taxon>
        <taxon>Pseudomonadati</taxon>
        <taxon>Pseudomonadota</taxon>
        <taxon>Alphaproteobacteria</taxon>
        <taxon>Hyphomicrobiales</taxon>
        <taxon>Nitrobacteraceae</taxon>
        <taxon>Bradyrhizobium</taxon>
    </lineage>
</organism>
<evidence type="ECO:0000313" key="3">
    <source>
        <dbReference type="Proteomes" id="UP000886476"/>
    </source>
</evidence>
<protein>
    <submittedName>
        <fullName evidence="2">Pyridine nucleotide-disulfide oxidoreductase</fullName>
    </submittedName>
</protein>
<comment type="caution">
    <text evidence="2">The sequence shown here is derived from an EMBL/GenBank/DDBJ whole genome shotgun (WGS) entry which is preliminary data.</text>
</comment>
<feature type="transmembrane region" description="Helical" evidence="1">
    <location>
        <begin position="12"/>
        <end position="36"/>
    </location>
</feature>
<evidence type="ECO:0000256" key="1">
    <source>
        <dbReference type="SAM" id="Phobius"/>
    </source>
</evidence>
<dbReference type="Proteomes" id="UP000886476">
    <property type="component" value="Unassembled WGS sequence"/>
</dbReference>
<dbReference type="EMBL" id="JABFDN010000019">
    <property type="protein sequence ID" value="NPU69551.1"/>
    <property type="molecule type" value="Genomic_DNA"/>
</dbReference>
<keyword evidence="1" id="KW-0472">Membrane</keyword>
<feature type="transmembrane region" description="Helical" evidence="1">
    <location>
        <begin position="89"/>
        <end position="108"/>
    </location>
</feature>
<feature type="transmembrane region" description="Helical" evidence="1">
    <location>
        <begin position="114"/>
        <end position="133"/>
    </location>
</feature>
<gene>
    <name evidence="2" type="ORF">HL667_31415</name>
</gene>
<keyword evidence="1" id="KW-0812">Transmembrane</keyword>
<evidence type="ECO:0000313" key="2">
    <source>
        <dbReference type="EMBL" id="NPU69551.1"/>
    </source>
</evidence>
<dbReference type="RefSeq" id="WP_172114683.1">
    <property type="nucleotide sequence ID" value="NZ_JABFDN010000019.1"/>
</dbReference>
<sequence length="292" mass="32581">MSRATVARVSGNPLRGAVPVVVTVIVLGAIAVGWLQKEEEYITPGSGTGYWLGIYGSVAMLSLLAYSMRKRFRSLRGMGSVPFWFRTHMLLGVAGPVLILFHANFRLGALNSNVAFFAMLIVAISGVIGRYIYGKIHMGLHGGRARVKELVAEAEAMRTELGQEMQAASFVSRELAAFSKGLDNKVPLTTLGSLRTGAIIAARTRRLRANVVAEARRLIRAEARLARWSWSERRRREKRIEAVVRRYAAAVRKAAELTFFERLFSLWHVLHLPLFFLMLLAGVVHVWAVHHY</sequence>
<feature type="transmembrane region" description="Helical" evidence="1">
    <location>
        <begin position="48"/>
        <end position="68"/>
    </location>
</feature>
<name>A0ABX2CN17_9BRAD</name>
<keyword evidence="1" id="KW-1133">Transmembrane helix</keyword>
<keyword evidence="3" id="KW-1185">Reference proteome</keyword>
<feature type="transmembrane region" description="Helical" evidence="1">
    <location>
        <begin position="269"/>
        <end position="289"/>
    </location>
</feature>
<accession>A0ABX2CN17</accession>
<reference evidence="2" key="1">
    <citation type="submission" date="2020-05" db="EMBL/GenBank/DDBJ databases">
        <title>Nod-independent and nitrogen-fixing Bradyrhizobium aeschynomene sp. nov. isolated from nodules of Aeschynomene indica.</title>
        <authorList>
            <person name="Zhang Z."/>
        </authorList>
    </citation>
    <scope>NUCLEOTIDE SEQUENCE</scope>
    <source>
        <strain evidence="2">83012</strain>
    </source>
</reference>